<feature type="region of interest" description="Disordered" evidence="1">
    <location>
        <begin position="63"/>
        <end position="91"/>
    </location>
</feature>
<dbReference type="InterPro" id="IPR029071">
    <property type="entry name" value="Ubiquitin-like_domsf"/>
</dbReference>
<dbReference type="Gene3D" id="1.10.8.10">
    <property type="entry name" value="DNA helicase RuvA subunit, C-terminal domain"/>
    <property type="match status" value="1"/>
</dbReference>
<dbReference type="InterPro" id="IPR044541">
    <property type="entry name" value="FAF1_UBA"/>
</dbReference>
<dbReference type="CDD" id="cd17129">
    <property type="entry name" value="Ubl1_FAF1"/>
    <property type="match status" value="1"/>
</dbReference>
<name>A0A4Y2LDG5_ARAVE</name>
<accession>A0A4Y2LDG5</accession>
<comment type="caution">
    <text evidence="2">The sequence shown here is derived from an EMBL/GenBank/DDBJ whole genome shotgun (WGS) entry which is preliminary data.</text>
</comment>
<dbReference type="OrthoDB" id="1920064at2759"/>
<dbReference type="CDD" id="cd14413">
    <property type="entry name" value="UBA_FAF1"/>
    <property type="match status" value="1"/>
</dbReference>
<dbReference type="Pfam" id="PF14555">
    <property type="entry name" value="UBA_4"/>
    <property type="match status" value="1"/>
</dbReference>
<proteinExistence type="predicted"/>
<reference evidence="2 3" key="1">
    <citation type="journal article" date="2019" name="Sci. Rep.">
        <title>Orb-weaving spider Araneus ventricosus genome elucidates the spidroin gene catalogue.</title>
        <authorList>
            <person name="Kono N."/>
            <person name="Nakamura H."/>
            <person name="Ohtoshi R."/>
            <person name="Moran D.A.P."/>
            <person name="Shinohara A."/>
            <person name="Yoshida Y."/>
            <person name="Fujiwara M."/>
            <person name="Mori M."/>
            <person name="Tomita M."/>
            <person name="Arakawa K."/>
        </authorList>
    </citation>
    <scope>NUCLEOTIDE SEQUENCE [LARGE SCALE GENOMIC DNA]</scope>
</reference>
<evidence type="ECO:0000256" key="1">
    <source>
        <dbReference type="SAM" id="MobiDB-lite"/>
    </source>
</evidence>
<organism evidence="2 3">
    <name type="scientific">Araneus ventricosus</name>
    <name type="common">Orbweaver spider</name>
    <name type="synonym">Epeira ventricosa</name>
    <dbReference type="NCBI Taxonomy" id="182803"/>
    <lineage>
        <taxon>Eukaryota</taxon>
        <taxon>Metazoa</taxon>
        <taxon>Ecdysozoa</taxon>
        <taxon>Arthropoda</taxon>
        <taxon>Chelicerata</taxon>
        <taxon>Arachnida</taxon>
        <taxon>Araneae</taxon>
        <taxon>Araneomorphae</taxon>
        <taxon>Entelegynae</taxon>
        <taxon>Araneoidea</taxon>
        <taxon>Araneidae</taxon>
        <taxon>Araneus</taxon>
    </lineage>
</organism>
<evidence type="ECO:0000313" key="3">
    <source>
        <dbReference type="Proteomes" id="UP000499080"/>
    </source>
</evidence>
<evidence type="ECO:0000313" key="2">
    <source>
        <dbReference type="EMBL" id="GBN12821.1"/>
    </source>
</evidence>
<dbReference type="SUPFAM" id="SSF54236">
    <property type="entry name" value="Ubiquitin-like"/>
    <property type="match status" value="1"/>
</dbReference>
<dbReference type="EMBL" id="BGPR01005722">
    <property type="protein sequence ID" value="GBN12821.1"/>
    <property type="molecule type" value="Genomic_DNA"/>
</dbReference>
<dbReference type="Proteomes" id="UP000499080">
    <property type="component" value="Unassembled WGS sequence"/>
</dbReference>
<dbReference type="Gene3D" id="3.10.20.90">
    <property type="entry name" value="Phosphatidylinositol 3-kinase Catalytic Subunit, Chain A, domain 1"/>
    <property type="match status" value="1"/>
</dbReference>
<dbReference type="AlphaFoldDB" id="A0A4Y2LDG5"/>
<keyword evidence="3" id="KW-1185">Reference proteome</keyword>
<sequence length="191" mass="21049">MQILADFQSCSGIEDVGECIMYLEATNWNLLDAINSVMPEESQTLPSEREAEIPMELVEGASAIVLPPPPPPEEEKQSTSRNTKSPHSVPVPVDDVQLAARLLNFSVQYKENMVPLEVPDSETVAAIKTALHSELGVPPCRQELCGWKQNHINGYETRITDDTVLSSLQLPQRTHLFLVAPDHVNLTPVDG</sequence>
<gene>
    <name evidence="2" type="primary">FAF1_1</name>
    <name evidence="2" type="ORF">AVEN_129669_1</name>
</gene>
<protein>
    <submittedName>
        <fullName evidence="2">FAS-associated factor 1</fullName>
    </submittedName>
</protein>